<dbReference type="GO" id="GO:0005886">
    <property type="term" value="C:plasma membrane"/>
    <property type="evidence" value="ECO:0007669"/>
    <property type="project" value="UniProtKB-SubCell"/>
</dbReference>
<dbReference type="PANTHER" id="PTHR21716">
    <property type="entry name" value="TRANSMEMBRANE PROTEIN"/>
    <property type="match status" value="1"/>
</dbReference>
<evidence type="ECO:0000256" key="4">
    <source>
        <dbReference type="ARBA" id="ARBA00022475"/>
    </source>
</evidence>
<name>A0A1I7MX72_9HYPH</name>
<feature type="transmembrane region" description="Helical" evidence="8">
    <location>
        <begin position="161"/>
        <end position="182"/>
    </location>
</feature>
<feature type="transmembrane region" description="Helical" evidence="8">
    <location>
        <begin position="54"/>
        <end position="71"/>
    </location>
</feature>
<keyword evidence="6 8" id="KW-1133">Transmembrane helix</keyword>
<feature type="transmembrane region" description="Helical" evidence="8">
    <location>
        <begin position="321"/>
        <end position="346"/>
    </location>
</feature>
<feature type="transmembrane region" description="Helical" evidence="8">
    <location>
        <begin position="219"/>
        <end position="241"/>
    </location>
</feature>
<reference evidence="10" key="1">
    <citation type="submission" date="2016-10" db="EMBL/GenBank/DDBJ databases">
        <authorList>
            <person name="Varghese N."/>
            <person name="Submissions S."/>
        </authorList>
    </citation>
    <scope>NUCLEOTIDE SEQUENCE [LARGE SCALE GENOMIC DNA]</scope>
    <source>
        <strain evidence="10">DSM 1565</strain>
    </source>
</reference>
<keyword evidence="4" id="KW-1003">Cell membrane</keyword>
<keyword evidence="3" id="KW-0813">Transport</keyword>
<evidence type="ECO:0000256" key="2">
    <source>
        <dbReference type="ARBA" id="ARBA00009773"/>
    </source>
</evidence>
<evidence type="ECO:0000256" key="3">
    <source>
        <dbReference type="ARBA" id="ARBA00022448"/>
    </source>
</evidence>
<evidence type="ECO:0000256" key="7">
    <source>
        <dbReference type="ARBA" id="ARBA00023136"/>
    </source>
</evidence>
<sequence length="368" mass="39907">MTAGSCKLRISRVIVPEHSPQPPAQSPAGRALLAMLGLCTVVLVAGALSLAQAVFAPLAFALFIMAIAWPLQKGLQTRVPQLVALALTMAATILVVFVFASLVGWATARVARFVASDAERLHALYRSVAGWLESHGIELSGLWANYFSADQLIRVAQQVTAGLNTAVSFSVIVFIYVLLGLLEVDDARVKLQGWKHGKIGEVLLVGGAKTAVKLRRYMLVRTLMSVVTGLLVWAFAWLAGLPLAPEWGVIAFALNFIPFIGPFIATMFPTVFAMAQFESWQMTVLVFACLNVIQFVVGSYLEPRFVGNALSISPFVVLFAVFFWTFLWGLAGAFIGVPIVIALLTLCEEHRSTQWIADLFGAPRTNLA</sequence>
<evidence type="ECO:0000256" key="1">
    <source>
        <dbReference type="ARBA" id="ARBA00004651"/>
    </source>
</evidence>
<dbReference type="InterPro" id="IPR002549">
    <property type="entry name" value="AI-2E-like"/>
</dbReference>
<dbReference type="Proteomes" id="UP000199423">
    <property type="component" value="Unassembled WGS sequence"/>
</dbReference>
<dbReference type="EMBL" id="FPCH01000001">
    <property type="protein sequence ID" value="SFV27012.1"/>
    <property type="molecule type" value="Genomic_DNA"/>
</dbReference>
<comment type="subcellular location">
    <subcellularLocation>
        <location evidence="1">Cell membrane</location>
        <topology evidence="1">Multi-pass membrane protein</topology>
    </subcellularLocation>
</comment>
<accession>A0A1I7MX72</accession>
<evidence type="ECO:0000313" key="9">
    <source>
        <dbReference type="EMBL" id="SFV27012.1"/>
    </source>
</evidence>
<feature type="transmembrane region" description="Helical" evidence="8">
    <location>
        <begin position="83"/>
        <end position="106"/>
    </location>
</feature>
<dbReference type="PANTHER" id="PTHR21716:SF53">
    <property type="entry name" value="PERMEASE PERM-RELATED"/>
    <property type="match status" value="1"/>
</dbReference>
<keyword evidence="10" id="KW-1185">Reference proteome</keyword>
<organism evidence="9 10">
    <name type="scientific">Hyphomicrobium facile</name>
    <dbReference type="NCBI Taxonomy" id="51670"/>
    <lineage>
        <taxon>Bacteria</taxon>
        <taxon>Pseudomonadati</taxon>
        <taxon>Pseudomonadota</taxon>
        <taxon>Alphaproteobacteria</taxon>
        <taxon>Hyphomicrobiales</taxon>
        <taxon>Hyphomicrobiaceae</taxon>
        <taxon>Hyphomicrobium</taxon>
    </lineage>
</organism>
<gene>
    <name evidence="9" type="ORF">SAMN04488557_0656</name>
</gene>
<dbReference type="Pfam" id="PF01594">
    <property type="entry name" value="AI-2E_transport"/>
    <property type="match status" value="1"/>
</dbReference>
<comment type="similarity">
    <text evidence="2">Belongs to the autoinducer-2 exporter (AI-2E) (TC 2.A.86) family.</text>
</comment>
<protein>
    <submittedName>
        <fullName evidence="9">Predicted PurR-regulated permease PerM</fullName>
    </submittedName>
</protein>
<evidence type="ECO:0000256" key="5">
    <source>
        <dbReference type="ARBA" id="ARBA00022692"/>
    </source>
</evidence>
<keyword evidence="5 8" id="KW-0812">Transmembrane</keyword>
<feature type="transmembrane region" description="Helical" evidence="8">
    <location>
        <begin position="31"/>
        <end position="48"/>
    </location>
</feature>
<dbReference type="AlphaFoldDB" id="A0A1I7MX72"/>
<evidence type="ECO:0000313" key="10">
    <source>
        <dbReference type="Proteomes" id="UP000199423"/>
    </source>
</evidence>
<feature type="transmembrane region" description="Helical" evidence="8">
    <location>
        <begin position="280"/>
        <end position="301"/>
    </location>
</feature>
<proteinExistence type="inferred from homology"/>
<keyword evidence="7 8" id="KW-0472">Membrane</keyword>
<evidence type="ECO:0000256" key="8">
    <source>
        <dbReference type="SAM" id="Phobius"/>
    </source>
</evidence>
<feature type="transmembrane region" description="Helical" evidence="8">
    <location>
        <begin position="247"/>
        <end position="268"/>
    </location>
</feature>
<evidence type="ECO:0000256" key="6">
    <source>
        <dbReference type="ARBA" id="ARBA00022989"/>
    </source>
</evidence>